<gene>
    <name evidence="2" type="ORF">PhCBS80983_g04516</name>
</gene>
<accession>A0A507DXM0</accession>
<dbReference type="EMBL" id="QEAQ01000073">
    <property type="protein sequence ID" value="TPX56493.1"/>
    <property type="molecule type" value="Genomic_DNA"/>
</dbReference>
<keyword evidence="3" id="KW-1185">Reference proteome</keyword>
<organism evidence="2 3">
    <name type="scientific">Powellomyces hirtus</name>
    <dbReference type="NCBI Taxonomy" id="109895"/>
    <lineage>
        <taxon>Eukaryota</taxon>
        <taxon>Fungi</taxon>
        <taxon>Fungi incertae sedis</taxon>
        <taxon>Chytridiomycota</taxon>
        <taxon>Chytridiomycota incertae sedis</taxon>
        <taxon>Chytridiomycetes</taxon>
        <taxon>Spizellomycetales</taxon>
        <taxon>Powellomycetaceae</taxon>
        <taxon>Powellomyces</taxon>
    </lineage>
</organism>
<feature type="chain" id="PRO_5021258165" description="FZ domain-containing protein" evidence="1">
    <location>
        <begin position="26"/>
        <end position="211"/>
    </location>
</feature>
<evidence type="ECO:0000313" key="2">
    <source>
        <dbReference type="EMBL" id="TPX56493.1"/>
    </source>
</evidence>
<evidence type="ECO:0000313" key="3">
    <source>
        <dbReference type="Proteomes" id="UP000318582"/>
    </source>
</evidence>
<name>A0A507DXM0_9FUNG</name>
<protein>
    <recommendedName>
        <fullName evidence="4">FZ domain-containing protein</fullName>
    </recommendedName>
</protein>
<reference evidence="2 3" key="1">
    <citation type="journal article" date="2019" name="Sci. Rep.">
        <title>Comparative genomics of chytrid fungi reveal insights into the obligate biotrophic and pathogenic lifestyle of Synchytrium endobioticum.</title>
        <authorList>
            <person name="van de Vossenberg B.T.L.H."/>
            <person name="Warris S."/>
            <person name="Nguyen H.D.T."/>
            <person name="van Gent-Pelzer M.P.E."/>
            <person name="Joly D.L."/>
            <person name="van de Geest H.C."/>
            <person name="Bonants P.J.M."/>
            <person name="Smith D.S."/>
            <person name="Levesque C.A."/>
            <person name="van der Lee T.A.J."/>
        </authorList>
    </citation>
    <scope>NUCLEOTIDE SEQUENCE [LARGE SCALE GENOMIC DNA]</scope>
    <source>
        <strain evidence="2 3">CBS 809.83</strain>
    </source>
</reference>
<keyword evidence="1" id="KW-0732">Signal</keyword>
<evidence type="ECO:0000256" key="1">
    <source>
        <dbReference type="SAM" id="SignalP"/>
    </source>
</evidence>
<evidence type="ECO:0008006" key="4">
    <source>
        <dbReference type="Google" id="ProtNLM"/>
    </source>
</evidence>
<dbReference type="AlphaFoldDB" id="A0A507DXM0"/>
<dbReference type="Proteomes" id="UP000318582">
    <property type="component" value="Unassembled WGS sequence"/>
</dbReference>
<comment type="caution">
    <text evidence="2">The sequence shown here is derived from an EMBL/GenBank/DDBJ whole genome shotgun (WGS) entry which is preliminary data.</text>
</comment>
<proteinExistence type="predicted"/>
<feature type="signal peptide" evidence="1">
    <location>
        <begin position="1"/>
        <end position="25"/>
    </location>
</feature>
<sequence length="211" mass="21456">MSNFNIRSFIFATILVASVLNEVSADAVALTALCTTYPKIPACDLYASCTSQSRSSGPCDTLSLTVSACADPLALGASQCTSANTAGGTAVPSLPTAKDASGFVASICMEMPDMSDCQGANACPSRNTTTLVSDCKSLSVYGALCLEMPNMNQCTTVWKTFCSSNANIGPYCGPVVPGSGSGSPNSGSPSSSAANLFVAVSLALLVFFTNF</sequence>